<organism evidence="1">
    <name type="scientific">Arundo donax</name>
    <name type="common">Giant reed</name>
    <name type="synonym">Donax arundinaceus</name>
    <dbReference type="NCBI Taxonomy" id="35708"/>
    <lineage>
        <taxon>Eukaryota</taxon>
        <taxon>Viridiplantae</taxon>
        <taxon>Streptophyta</taxon>
        <taxon>Embryophyta</taxon>
        <taxon>Tracheophyta</taxon>
        <taxon>Spermatophyta</taxon>
        <taxon>Magnoliopsida</taxon>
        <taxon>Liliopsida</taxon>
        <taxon>Poales</taxon>
        <taxon>Poaceae</taxon>
        <taxon>PACMAD clade</taxon>
        <taxon>Arundinoideae</taxon>
        <taxon>Arundineae</taxon>
        <taxon>Arundo</taxon>
    </lineage>
</organism>
<accession>A0A0A9G775</accession>
<dbReference type="AlphaFoldDB" id="A0A0A9G775"/>
<sequence>MVYLLAWISAMEDVLPKSTKAHLQLPVREYFLSVVLPEDLWHVLLHLDCSLFVLTNVKSVL</sequence>
<reference evidence="1" key="2">
    <citation type="journal article" date="2015" name="Data Brief">
        <title>Shoot transcriptome of the giant reed, Arundo donax.</title>
        <authorList>
            <person name="Barrero R.A."/>
            <person name="Guerrero F.D."/>
            <person name="Moolhuijzen P."/>
            <person name="Goolsby J.A."/>
            <person name="Tidwell J."/>
            <person name="Bellgard S.E."/>
            <person name="Bellgard M.I."/>
        </authorList>
    </citation>
    <scope>NUCLEOTIDE SEQUENCE</scope>
    <source>
        <tissue evidence="1">Shoot tissue taken approximately 20 cm above the soil surface</tissue>
    </source>
</reference>
<evidence type="ECO:0000313" key="1">
    <source>
        <dbReference type="EMBL" id="JAE18396.1"/>
    </source>
</evidence>
<name>A0A0A9G775_ARUDO</name>
<dbReference type="EMBL" id="GBRH01179500">
    <property type="protein sequence ID" value="JAE18396.1"/>
    <property type="molecule type" value="Transcribed_RNA"/>
</dbReference>
<proteinExistence type="predicted"/>
<reference evidence="1" key="1">
    <citation type="submission" date="2014-09" db="EMBL/GenBank/DDBJ databases">
        <authorList>
            <person name="Magalhaes I.L.F."/>
            <person name="Oliveira U."/>
            <person name="Santos F.R."/>
            <person name="Vidigal T.H.D.A."/>
            <person name="Brescovit A.D."/>
            <person name="Santos A.J."/>
        </authorList>
    </citation>
    <scope>NUCLEOTIDE SEQUENCE</scope>
    <source>
        <tissue evidence="1">Shoot tissue taken approximately 20 cm above the soil surface</tissue>
    </source>
</reference>
<protein>
    <submittedName>
        <fullName evidence="1">SYMRK</fullName>
    </submittedName>
</protein>